<dbReference type="EMBL" id="CP003199">
    <property type="protein sequence ID" value="AEW45300.1"/>
    <property type="molecule type" value="Genomic_DNA"/>
</dbReference>
<dbReference type="PROSITE" id="PS51257">
    <property type="entry name" value="PROKAR_LIPOPROTEIN"/>
    <property type="match status" value="1"/>
</dbReference>
<dbReference type="Proteomes" id="UP000009135">
    <property type="component" value="Chromosome"/>
</dbReference>
<evidence type="ECO:0000313" key="2">
    <source>
        <dbReference type="Proteomes" id="UP000009135"/>
    </source>
</evidence>
<protein>
    <recommendedName>
        <fullName evidence="3">Lipoprotein</fullName>
    </recommendedName>
</protein>
<reference evidence="1 2" key="1">
    <citation type="journal article" date="2012" name="J. Bacteriol.">
        <title>Complete genome sequence of Mycoplasma haemocanis strain Illinois.</title>
        <authorList>
            <person name="do Nascimento N.C."/>
            <person name="Guimaraes A.M."/>
            <person name="Santos A.P."/>
            <person name="Sanmiguel P.J."/>
            <person name="Messick J.B."/>
        </authorList>
    </citation>
    <scope>NUCLEOTIDE SEQUENCE [LARGE SCALE GENOMIC DNA]</scope>
    <source>
        <strain evidence="1 2">Illinois</strain>
    </source>
</reference>
<evidence type="ECO:0008006" key="3">
    <source>
        <dbReference type="Google" id="ProtNLM"/>
    </source>
</evidence>
<dbReference type="STRING" id="1111676.MHC_02170"/>
<evidence type="ECO:0000313" key="1">
    <source>
        <dbReference type="EMBL" id="AEW45300.1"/>
    </source>
</evidence>
<dbReference type="HOGENOM" id="CLU_098620_4_0_14"/>
<dbReference type="OrthoDB" id="9824319at2"/>
<accession>H6N6M8</accession>
<dbReference type="AlphaFoldDB" id="H6N6M8"/>
<name>H6N6M8_MYCHN</name>
<proteinExistence type="predicted"/>
<gene>
    <name evidence="1" type="ordered locus">MHC_02170</name>
</gene>
<organism evidence="1 2">
    <name type="scientific">Mycoplasma haemocanis (strain Illinois)</name>
    <dbReference type="NCBI Taxonomy" id="1111676"/>
    <lineage>
        <taxon>Bacteria</taxon>
        <taxon>Bacillati</taxon>
        <taxon>Mycoplasmatota</taxon>
        <taxon>Mollicutes</taxon>
        <taxon>Mycoplasmataceae</taxon>
        <taxon>Mycoplasma</taxon>
    </lineage>
</organism>
<sequence length="216" mass="24273">MAAPLTKVALTVGFSGLAGSSCFGVWKALTRSSIISIKEKVLASYKNDFSKFLSLEDTNWDAIQAEYEKSESSHKPIENGKLVTKEELPSWCAKAIDSPFDEKDTITLNVVLRWCYLNTNSFDQQAQELNKVLHGDKTGGEAASWQNAWENVYKVYKDQEQWKISDGESNLNLDDKTNGGKSLQSWCSSKSSVTMFSHEAKVTFPKFEKFCLKNRS</sequence>
<dbReference type="KEGG" id="mhe:MHC_02170"/>
<keyword evidence="2" id="KW-1185">Reference proteome</keyword>